<evidence type="ECO:0000313" key="7">
    <source>
        <dbReference type="Proteomes" id="UP000663870"/>
    </source>
</evidence>
<dbReference type="PANTHER" id="PTHR10924:SF27">
    <property type="entry name" value="SOLUTE CARRIER FAMILY 49 MEMBER 4"/>
    <property type="match status" value="1"/>
</dbReference>
<evidence type="ECO:0000256" key="2">
    <source>
        <dbReference type="ARBA" id="ARBA00022692"/>
    </source>
</evidence>
<dbReference type="Gene3D" id="1.20.1250.20">
    <property type="entry name" value="MFS general substrate transporter like domains"/>
    <property type="match status" value="1"/>
</dbReference>
<gene>
    <name evidence="6" type="ORF">JXQ802_LOCUS6259</name>
</gene>
<evidence type="ECO:0000313" key="6">
    <source>
        <dbReference type="EMBL" id="CAF0842498.1"/>
    </source>
</evidence>
<accession>A0A813VUU2</accession>
<comment type="subcellular location">
    <subcellularLocation>
        <location evidence="1">Membrane</location>
        <topology evidence="1">Multi-pass membrane protein</topology>
    </subcellularLocation>
</comment>
<organism evidence="6 7">
    <name type="scientific">Rotaria sordida</name>
    <dbReference type="NCBI Taxonomy" id="392033"/>
    <lineage>
        <taxon>Eukaryota</taxon>
        <taxon>Metazoa</taxon>
        <taxon>Spiralia</taxon>
        <taxon>Gnathifera</taxon>
        <taxon>Rotifera</taxon>
        <taxon>Eurotatoria</taxon>
        <taxon>Bdelloidea</taxon>
        <taxon>Philodinida</taxon>
        <taxon>Philodinidae</taxon>
        <taxon>Rotaria</taxon>
    </lineage>
</organism>
<dbReference type="GO" id="GO:0016020">
    <property type="term" value="C:membrane"/>
    <property type="evidence" value="ECO:0007669"/>
    <property type="project" value="UniProtKB-SubCell"/>
</dbReference>
<reference evidence="6" key="1">
    <citation type="submission" date="2021-02" db="EMBL/GenBank/DDBJ databases">
        <authorList>
            <person name="Nowell W R."/>
        </authorList>
    </citation>
    <scope>NUCLEOTIDE SEQUENCE</scope>
</reference>
<dbReference type="GO" id="GO:0022857">
    <property type="term" value="F:transmembrane transporter activity"/>
    <property type="evidence" value="ECO:0007669"/>
    <property type="project" value="InterPro"/>
</dbReference>
<feature type="transmembrane region" description="Helical" evidence="5">
    <location>
        <begin position="12"/>
        <end position="32"/>
    </location>
</feature>
<dbReference type="InterPro" id="IPR049680">
    <property type="entry name" value="FLVCR1-2_SLC49-like"/>
</dbReference>
<comment type="caution">
    <text evidence="6">The sequence shown here is derived from an EMBL/GenBank/DDBJ whole genome shotgun (WGS) entry which is preliminary data.</text>
</comment>
<proteinExistence type="predicted"/>
<keyword evidence="7" id="KW-1185">Reference proteome</keyword>
<protein>
    <recommendedName>
        <fullName evidence="8">Major facilitator superfamily (MFS) profile domain-containing protein</fullName>
    </recommendedName>
</protein>
<dbReference type="Proteomes" id="UP000663870">
    <property type="component" value="Unassembled WGS sequence"/>
</dbReference>
<name>A0A813VUU2_9BILA</name>
<dbReference type="InterPro" id="IPR036259">
    <property type="entry name" value="MFS_trans_sf"/>
</dbReference>
<dbReference type="EMBL" id="CAJNOL010000098">
    <property type="protein sequence ID" value="CAF0842498.1"/>
    <property type="molecule type" value="Genomic_DNA"/>
</dbReference>
<dbReference type="AlphaFoldDB" id="A0A813VUU2"/>
<keyword evidence="4 5" id="KW-0472">Membrane</keyword>
<evidence type="ECO:0000256" key="1">
    <source>
        <dbReference type="ARBA" id="ARBA00004141"/>
    </source>
</evidence>
<dbReference type="Pfam" id="PF07690">
    <property type="entry name" value="MFS_1"/>
    <property type="match status" value="1"/>
</dbReference>
<dbReference type="PANTHER" id="PTHR10924">
    <property type="entry name" value="MAJOR FACILITATOR SUPERFAMILY PROTEIN-RELATED"/>
    <property type="match status" value="1"/>
</dbReference>
<feature type="transmembrane region" description="Helical" evidence="5">
    <location>
        <begin position="52"/>
        <end position="75"/>
    </location>
</feature>
<feature type="transmembrane region" description="Helical" evidence="5">
    <location>
        <begin position="84"/>
        <end position="103"/>
    </location>
</feature>
<keyword evidence="2 5" id="KW-0812">Transmembrane</keyword>
<evidence type="ECO:0000256" key="5">
    <source>
        <dbReference type="SAM" id="Phobius"/>
    </source>
</evidence>
<evidence type="ECO:0000256" key="4">
    <source>
        <dbReference type="ARBA" id="ARBA00023136"/>
    </source>
</evidence>
<dbReference type="SUPFAM" id="SSF103473">
    <property type="entry name" value="MFS general substrate transporter"/>
    <property type="match status" value="1"/>
</dbReference>
<feature type="transmembrane region" description="Helical" evidence="5">
    <location>
        <begin position="147"/>
        <end position="172"/>
    </location>
</feature>
<evidence type="ECO:0000256" key="3">
    <source>
        <dbReference type="ARBA" id="ARBA00022989"/>
    </source>
</evidence>
<dbReference type="InterPro" id="IPR011701">
    <property type="entry name" value="MFS"/>
</dbReference>
<sequence>MIVSPSSTHFTSISLFCIHIGQILNAACGPLVMAPVSQLSCLWFGPNERTRATTLAIVANGFGSTIGFLISPWIVNTPERIPQLLYIHFGLALIPCILTLIYFPAQPPQAPSPTAQLLIDGSASERNVSSLGVYIKNLRQCFATPSFLPLCSVGGLLGGAFAAWTSLFANILAPENFTERQSGWFGFGSTLAAIVGDL</sequence>
<evidence type="ECO:0008006" key="8">
    <source>
        <dbReference type="Google" id="ProtNLM"/>
    </source>
</evidence>
<keyword evidence="3 5" id="KW-1133">Transmembrane helix</keyword>